<accession>A0A2M7V074</accession>
<keyword evidence="1" id="KW-1133">Transmembrane helix</keyword>
<evidence type="ECO:0000313" key="3">
    <source>
        <dbReference type="Proteomes" id="UP000231538"/>
    </source>
</evidence>
<dbReference type="AlphaFoldDB" id="A0A2M7V074"/>
<feature type="transmembrane region" description="Helical" evidence="1">
    <location>
        <begin position="12"/>
        <end position="33"/>
    </location>
</feature>
<evidence type="ECO:0008006" key="4">
    <source>
        <dbReference type="Google" id="ProtNLM"/>
    </source>
</evidence>
<name>A0A2M7V074_9BACT</name>
<sequence>MLNDIKNKSFTLIEVLVAVSVLIIGVLGVFTVVQNITFSAQINSSKLAATYLAQEGLELVKNQRDSNWLAGSPWDSNLQSSTETGLLGKFSRTIAITAPSPNQKIVSVEVSWQERGKPYSVTAQTQLYNWK</sequence>
<evidence type="ECO:0000256" key="1">
    <source>
        <dbReference type="SAM" id="Phobius"/>
    </source>
</evidence>
<dbReference type="InterPro" id="IPR012902">
    <property type="entry name" value="N_methyl_site"/>
</dbReference>
<keyword evidence="1" id="KW-0812">Transmembrane</keyword>
<comment type="caution">
    <text evidence="2">The sequence shown here is derived from an EMBL/GenBank/DDBJ whole genome shotgun (WGS) entry which is preliminary data.</text>
</comment>
<proteinExistence type="predicted"/>
<protein>
    <recommendedName>
        <fullName evidence="4">Type IV pilus modification protein PilV</fullName>
    </recommendedName>
</protein>
<organism evidence="2 3">
    <name type="scientific">Candidatus Nealsonbacteria bacterium CG_4_10_14_0_2_um_filter_37_10</name>
    <dbReference type="NCBI Taxonomy" id="1974679"/>
    <lineage>
        <taxon>Bacteria</taxon>
        <taxon>Candidatus Nealsoniibacteriota</taxon>
    </lineage>
</organism>
<evidence type="ECO:0000313" key="2">
    <source>
        <dbReference type="EMBL" id="PIZ89621.1"/>
    </source>
</evidence>
<dbReference type="EMBL" id="PFPC01000019">
    <property type="protein sequence ID" value="PIZ89621.1"/>
    <property type="molecule type" value="Genomic_DNA"/>
</dbReference>
<reference evidence="3" key="1">
    <citation type="submission" date="2017-09" db="EMBL/GenBank/DDBJ databases">
        <title>Depth-based differentiation of microbial function through sediment-hosted aquifers and enrichment of novel symbionts in the deep terrestrial subsurface.</title>
        <authorList>
            <person name="Probst A.J."/>
            <person name="Ladd B."/>
            <person name="Jarett J.K."/>
            <person name="Geller-Mcgrath D.E."/>
            <person name="Sieber C.M.K."/>
            <person name="Emerson J.B."/>
            <person name="Anantharaman K."/>
            <person name="Thomas B.C."/>
            <person name="Malmstrom R."/>
            <person name="Stieglmeier M."/>
            <person name="Klingl A."/>
            <person name="Woyke T."/>
            <person name="Ryan C.M."/>
            <person name="Banfield J.F."/>
        </authorList>
    </citation>
    <scope>NUCLEOTIDE SEQUENCE [LARGE SCALE GENOMIC DNA]</scope>
</reference>
<keyword evidence="1" id="KW-0472">Membrane</keyword>
<dbReference type="Proteomes" id="UP000231538">
    <property type="component" value="Unassembled WGS sequence"/>
</dbReference>
<gene>
    <name evidence="2" type="ORF">COX89_00565</name>
</gene>
<dbReference type="Pfam" id="PF07963">
    <property type="entry name" value="N_methyl"/>
    <property type="match status" value="1"/>
</dbReference>